<protein>
    <submittedName>
        <fullName evidence="1">ATP6AP2 isoform 11</fullName>
    </submittedName>
</protein>
<evidence type="ECO:0000313" key="1">
    <source>
        <dbReference type="EMBL" id="PNJ69691.1"/>
    </source>
</evidence>
<gene>
    <name evidence="1" type="ORF">CR201_G0010323</name>
</gene>
<organism evidence="1">
    <name type="scientific">Pongo abelii</name>
    <name type="common">Sumatran orangutan</name>
    <name type="synonym">Pongo pygmaeus abelii</name>
    <dbReference type="NCBI Taxonomy" id="9601"/>
    <lineage>
        <taxon>Eukaryota</taxon>
        <taxon>Metazoa</taxon>
        <taxon>Chordata</taxon>
        <taxon>Craniata</taxon>
        <taxon>Vertebrata</taxon>
        <taxon>Euteleostomi</taxon>
        <taxon>Mammalia</taxon>
        <taxon>Eutheria</taxon>
        <taxon>Euarchontoglires</taxon>
        <taxon>Primates</taxon>
        <taxon>Haplorrhini</taxon>
        <taxon>Catarrhini</taxon>
        <taxon>Hominidae</taxon>
        <taxon>Pongo</taxon>
    </lineage>
</organism>
<accession>A0A2J8WIU5</accession>
<dbReference type="AlphaFoldDB" id="A0A2J8WIU5"/>
<comment type="caution">
    <text evidence="1">The sequence shown here is derived from an EMBL/GenBank/DDBJ whole genome shotgun (WGS) entry which is preliminary data.</text>
</comment>
<proteinExistence type="predicted"/>
<sequence>MVMVKGVNKLALPPGSVISYPLENFLLVLTVLQIPFTPYFLRKLQLFCSWLPVRKECIW</sequence>
<name>A0A2J8WIU5_PONAB</name>
<reference evidence="1" key="1">
    <citation type="submission" date="2017-12" db="EMBL/GenBank/DDBJ databases">
        <title>High-resolution comparative analysis of great ape genomes.</title>
        <authorList>
            <person name="Pollen A."/>
            <person name="Hastie A."/>
            <person name="Hormozdiari F."/>
            <person name="Dougherty M."/>
            <person name="Liu R."/>
            <person name="Chaisson M."/>
            <person name="Hoppe E."/>
            <person name="Hill C."/>
            <person name="Pang A."/>
            <person name="Hillier L."/>
            <person name="Baker C."/>
            <person name="Armstrong J."/>
            <person name="Shendure J."/>
            <person name="Paten B."/>
            <person name="Wilson R."/>
            <person name="Chao H."/>
            <person name="Schneider V."/>
            <person name="Ventura M."/>
            <person name="Kronenberg Z."/>
            <person name="Murali S."/>
            <person name="Gordon D."/>
            <person name="Cantsilieris S."/>
            <person name="Munson K."/>
            <person name="Nelson B."/>
            <person name="Raja A."/>
            <person name="Underwood J."/>
            <person name="Diekhans M."/>
            <person name="Fiddes I."/>
            <person name="Haussler D."/>
            <person name="Eichler E."/>
        </authorList>
    </citation>
    <scope>NUCLEOTIDE SEQUENCE [LARGE SCALE GENOMIC DNA]</scope>
    <source>
        <strain evidence="1">Susie</strain>
    </source>
</reference>
<dbReference type="EMBL" id="NDHI03003388">
    <property type="protein sequence ID" value="PNJ69691.1"/>
    <property type="molecule type" value="Genomic_DNA"/>
</dbReference>